<accession>A0A381Y8C5</accession>
<sequence length="457" mass="51463">MTYDDRMHKEKGMGLAKEVFNETNMELLTGNIGISHNRYPTHGGFSHGEVQPFWTSVPYGIALAHNGNLTNYQDLAEEITNKDSRYLNTNSDSEVLLHYFADLLHTNNPPEDSEEFFYLLCNAVTKIFKHVNGAYSVVSIVIGKGLVVFRDPQGIRPLVKGERSNGNGGKDYIFASENTMFYALGFEPKGTVLPGELIYVDETGNVFNKRLVKKSFNPCIFEYVYFARPDATLNDVSVYRSRLRMGQNLAEAWKKKHPEKTPDIVIPAPSTANTAALSFAHELGVRYSEGLYKNTFIGRTFIMPGQAERKKSVKYKLVPQELEIRDKKVMIMDDSIVRGNTSREIVRMLKDFGAKEVYFAVACPPVKSPCFYGVDMPTKDELIAGNMNEAEIENYLEVDALLYQKIDDLVEAVTRKGNHHIDTPCIACLDGNYIGNDINDAKIAQMEAMRVNDRNGK</sequence>
<evidence type="ECO:0000256" key="5">
    <source>
        <dbReference type="ARBA" id="ARBA00022679"/>
    </source>
</evidence>
<evidence type="ECO:0000256" key="3">
    <source>
        <dbReference type="ARBA" id="ARBA00011941"/>
    </source>
</evidence>
<dbReference type="SUPFAM" id="SSF53271">
    <property type="entry name" value="PRTase-like"/>
    <property type="match status" value="1"/>
</dbReference>
<dbReference type="SUPFAM" id="SSF56235">
    <property type="entry name" value="N-terminal nucleophile aminohydrolases (Ntn hydrolases)"/>
    <property type="match status" value="1"/>
</dbReference>
<dbReference type="PROSITE" id="PS51278">
    <property type="entry name" value="GATASE_TYPE_2"/>
    <property type="match status" value="1"/>
</dbReference>
<evidence type="ECO:0000256" key="2">
    <source>
        <dbReference type="ARBA" id="ARBA00010138"/>
    </source>
</evidence>
<dbReference type="AlphaFoldDB" id="A0A381Y8C5"/>
<evidence type="ECO:0000313" key="9">
    <source>
        <dbReference type="EMBL" id="SVA73346.1"/>
    </source>
</evidence>
<dbReference type="Gene3D" id="3.40.50.2020">
    <property type="match status" value="1"/>
</dbReference>
<dbReference type="GO" id="GO:0006189">
    <property type="term" value="P:'de novo' IMP biosynthetic process"/>
    <property type="evidence" value="ECO:0007669"/>
    <property type="project" value="UniProtKB-UniPathway"/>
</dbReference>
<dbReference type="GO" id="GO:0009113">
    <property type="term" value="P:purine nucleobase biosynthetic process"/>
    <property type="evidence" value="ECO:0007669"/>
    <property type="project" value="InterPro"/>
</dbReference>
<proteinExistence type="inferred from homology"/>
<dbReference type="CDD" id="cd06223">
    <property type="entry name" value="PRTases_typeI"/>
    <property type="match status" value="1"/>
</dbReference>
<dbReference type="NCBIfam" id="TIGR01134">
    <property type="entry name" value="purF"/>
    <property type="match status" value="1"/>
</dbReference>
<reference evidence="9" key="1">
    <citation type="submission" date="2018-05" db="EMBL/GenBank/DDBJ databases">
        <authorList>
            <person name="Lanie J.A."/>
            <person name="Ng W.-L."/>
            <person name="Kazmierczak K.M."/>
            <person name="Andrzejewski T.M."/>
            <person name="Davidsen T.M."/>
            <person name="Wayne K.J."/>
            <person name="Tettelin H."/>
            <person name="Glass J.I."/>
            <person name="Rusch D."/>
            <person name="Podicherti R."/>
            <person name="Tsui H.-C.T."/>
            <person name="Winkler M.E."/>
        </authorList>
    </citation>
    <scope>NUCLEOTIDE SEQUENCE</scope>
</reference>
<name>A0A381Y8C5_9ZZZZ</name>
<dbReference type="InterPro" id="IPR005854">
    <property type="entry name" value="PurF"/>
</dbReference>
<keyword evidence="7" id="KW-0315">Glutamine amidotransferase</keyword>
<evidence type="ECO:0000256" key="7">
    <source>
        <dbReference type="ARBA" id="ARBA00022962"/>
    </source>
</evidence>
<dbReference type="InterPro" id="IPR000836">
    <property type="entry name" value="PRTase_dom"/>
</dbReference>
<dbReference type="GO" id="GO:0004044">
    <property type="term" value="F:amidophosphoribosyltransferase activity"/>
    <property type="evidence" value="ECO:0007669"/>
    <property type="project" value="UniProtKB-EC"/>
</dbReference>
<gene>
    <name evidence="9" type="ORF">METZ01_LOCUS126200</name>
</gene>
<dbReference type="EC" id="2.4.2.14" evidence="3"/>
<dbReference type="PIRSF" id="PIRSF000485">
    <property type="entry name" value="Amd_phspho_trans"/>
    <property type="match status" value="1"/>
</dbReference>
<dbReference type="Pfam" id="PF00156">
    <property type="entry name" value="Pribosyltran"/>
    <property type="match status" value="1"/>
</dbReference>
<comment type="pathway">
    <text evidence="1">Purine metabolism; IMP biosynthesis via de novo pathway; N(1)-(5-phospho-D-ribosyl)glycinamide from 5-phospho-alpha-D-ribose 1-diphosphate: step 1/2.</text>
</comment>
<keyword evidence="6" id="KW-0658">Purine biosynthesis</keyword>
<dbReference type="Pfam" id="PF13522">
    <property type="entry name" value="GATase_6"/>
    <property type="match status" value="1"/>
</dbReference>
<dbReference type="UniPathway" id="UPA00074">
    <property type="reaction ID" value="UER00124"/>
</dbReference>
<keyword evidence="4" id="KW-0328">Glycosyltransferase</keyword>
<dbReference type="InterPro" id="IPR029055">
    <property type="entry name" value="Ntn_hydrolases_N"/>
</dbReference>
<organism evidence="9">
    <name type="scientific">marine metagenome</name>
    <dbReference type="NCBI Taxonomy" id="408172"/>
    <lineage>
        <taxon>unclassified sequences</taxon>
        <taxon>metagenomes</taxon>
        <taxon>ecological metagenomes</taxon>
    </lineage>
</organism>
<dbReference type="PANTHER" id="PTHR11907">
    <property type="entry name" value="AMIDOPHOSPHORIBOSYLTRANSFERASE"/>
    <property type="match status" value="1"/>
</dbReference>
<dbReference type="InterPro" id="IPR017932">
    <property type="entry name" value="GATase_2_dom"/>
</dbReference>
<comment type="similarity">
    <text evidence="2">In the C-terminal section; belongs to the purine/pyrimidine phosphoribosyltransferase family.</text>
</comment>
<evidence type="ECO:0000259" key="8">
    <source>
        <dbReference type="PROSITE" id="PS51278"/>
    </source>
</evidence>
<dbReference type="EMBL" id="UINC01017633">
    <property type="protein sequence ID" value="SVA73346.1"/>
    <property type="molecule type" value="Genomic_DNA"/>
</dbReference>
<feature type="domain" description="Glutamine amidotransferase type-2" evidence="8">
    <location>
        <begin position="1"/>
        <end position="203"/>
    </location>
</feature>
<protein>
    <recommendedName>
        <fullName evidence="3">amidophosphoribosyltransferase</fullName>
        <ecNumber evidence="3">2.4.2.14</ecNumber>
    </recommendedName>
</protein>
<evidence type="ECO:0000256" key="1">
    <source>
        <dbReference type="ARBA" id="ARBA00005209"/>
    </source>
</evidence>
<dbReference type="InterPro" id="IPR029057">
    <property type="entry name" value="PRTase-like"/>
</dbReference>
<keyword evidence="5" id="KW-0808">Transferase</keyword>
<dbReference type="Gene3D" id="3.60.20.10">
    <property type="entry name" value="Glutamine Phosphoribosylpyrophosphate, subunit 1, domain 1"/>
    <property type="match status" value="1"/>
</dbReference>
<evidence type="ECO:0000256" key="6">
    <source>
        <dbReference type="ARBA" id="ARBA00022755"/>
    </source>
</evidence>
<evidence type="ECO:0000256" key="4">
    <source>
        <dbReference type="ARBA" id="ARBA00022676"/>
    </source>
</evidence>